<keyword evidence="2" id="KW-0732">Signal</keyword>
<feature type="chain" id="PRO_5021875123" evidence="2">
    <location>
        <begin position="20"/>
        <end position="336"/>
    </location>
</feature>
<keyword evidence="4" id="KW-1185">Reference proteome</keyword>
<dbReference type="KEGG" id="tpla:ElP_00650"/>
<dbReference type="AlphaFoldDB" id="A0A518GUH5"/>
<evidence type="ECO:0000256" key="2">
    <source>
        <dbReference type="SAM" id="SignalP"/>
    </source>
</evidence>
<protein>
    <submittedName>
        <fullName evidence="3">Uncharacterized protein</fullName>
    </submittedName>
</protein>
<evidence type="ECO:0000313" key="3">
    <source>
        <dbReference type="EMBL" id="QDV32242.1"/>
    </source>
</evidence>
<dbReference type="Proteomes" id="UP000317835">
    <property type="component" value="Chromosome"/>
</dbReference>
<name>A0A518GUH5_9BACT</name>
<dbReference type="EMBL" id="CP036426">
    <property type="protein sequence ID" value="QDV32242.1"/>
    <property type="molecule type" value="Genomic_DNA"/>
</dbReference>
<feature type="region of interest" description="Disordered" evidence="1">
    <location>
        <begin position="314"/>
        <end position="336"/>
    </location>
</feature>
<evidence type="ECO:0000256" key="1">
    <source>
        <dbReference type="SAM" id="MobiDB-lite"/>
    </source>
</evidence>
<organism evidence="3 4">
    <name type="scientific">Tautonia plasticadhaerens</name>
    <dbReference type="NCBI Taxonomy" id="2527974"/>
    <lineage>
        <taxon>Bacteria</taxon>
        <taxon>Pseudomonadati</taxon>
        <taxon>Planctomycetota</taxon>
        <taxon>Planctomycetia</taxon>
        <taxon>Isosphaerales</taxon>
        <taxon>Isosphaeraceae</taxon>
        <taxon>Tautonia</taxon>
    </lineage>
</organism>
<evidence type="ECO:0000313" key="4">
    <source>
        <dbReference type="Proteomes" id="UP000317835"/>
    </source>
</evidence>
<gene>
    <name evidence="3" type="ORF">ElP_00650</name>
</gene>
<reference evidence="3 4" key="1">
    <citation type="submission" date="2019-02" db="EMBL/GenBank/DDBJ databases">
        <title>Deep-cultivation of Planctomycetes and their phenomic and genomic characterization uncovers novel biology.</title>
        <authorList>
            <person name="Wiegand S."/>
            <person name="Jogler M."/>
            <person name="Boedeker C."/>
            <person name="Pinto D."/>
            <person name="Vollmers J."/>
            <person name="Rivas-Marin E."/>
            <person name="Kohn T."/>
            <person name="Peeters S.H."/>
            <person name="Heuer A."/>
            <person name="Rast P."/>
            <person name="Oberbeckmann S."/>
            <person name="Bunk B."/>
            <person name="Jeske O."/>
            <person name="Meyerdierks A."/>
            <person name="Storesund J.E."/>
            <person name="Kallscheuer N."/>
            <person name="Luecker S."/>
            <person name="Lage O.M."/>
            <person name="Pohl T."/>
            <person name="Merkel B.J."/>
            <person name="Hornburger P."/>
            <person name="Mueller R.-W."/>
            <person name="Bruemmer F."/>
            <person name="Labrenz M."/>
            <person name="Spormann A.M."/>
            <person name="Op den Camp H."/>
            <person name="Overmann J."/>
            <person name="Amann R."/>
            <person name="Jetten M.S.M."/>
            <person name="Mascher T."/>
            <person name="Medema M.H."/>
            <person name="Devos D.P."/>
            <person name="Kaster A.-K."/>
            <person name="Ovreas L."/>
            <person name="Rohde M."/>
            <person name="Galperin M.Y."/>
            <person name="Jogler C."/>
        </authorList>
    </citation>
    <scope>NUCLEOTIDE SEQUENCE [LARGE SCALE GENOMIC DNA]</scope>
    <source>
        <strain evidence="3 4">ElP</strain>
    </source>
</reference>
<proteinExistence type="predicted"/>
<accession>A0A518GUH5</accession>
<feature type="signal peptide" evidence="2">
    <location>
        <begin position="1"/>
        <end position="19"/>
    </location>
</feature>
<dbReference type="RefSeq" id="WP_145266186.1">
    <property type="nucleotide sequence ID" value="NZ_CP036426.1"/>
</dbReference>
<sequence precursor="true">MDRNLRALAWSLAASALLALGCSLVKPDSDAPLSSSIASASGEETLAELLNPRRLAMKAKVASMSSEEQQRAAELLDPERIALKVMIATRPIDEPSLRDAIWAVADEHALDADLRLRLEANGLRVGVVDGSMPPEVEELLSPEAPQGERIDPLVVAVPNGHATPIMVGPDEPVDRKTLFLSLANGAVGRDYENARAAIRVSASRDGDAIGLRVVPEIHHGFSQLRYAPADNLGPFEPEQFVMRDGQQEESFRDLAASLTIAPGQVLVLGCWPDRPGSLGHFHYTKLEPKSDRLLQSVVFLWATPTGPTEIPWVEPVSPPSNLRRVDPSELGVGESQ</sequence>
<dbReference type="OrthoDB" id="252515at2"/>
<dbReference type="PROSITE" id="PS51257">
    <property type="entry name" value="PROKAR_LIPOPROTEIN"/>
    <property type="match status" value="1"/>
</dbReference>